<proteinExistence type="predicted"/>
<dbReference type="InterPro" id="IPR027417">
    <property type="entry name" value="P-loop_NTPase"/>
</dbReference>
<reference evidence="2" key="1">
    <citation type="submission" date="2018-10" db="EMBL/GenBank/DDBJ databases">
        <title>Hidden diversity of soil giant viruses.</title>
        <authorList>
            <person name="Schulz F."/>
            <person name="Alteio L."/>
            <person name="Goudeau D."/>
            <person name="Ryan E.M."/>
            <person name="Malmstrom R.R."/>
            <person name="Blanchard J."/>
            <person name="Woyke T."/>
        </authorList>
    </citation>
    <scope>NUCLEOTIDE SEQUENCE</scope>
    <source>
        <strain evidence="2">HAV1</strain>
    </source>
</reference>
<dbReference type="GO" id="GO:0005525">
    <property type="term" value="F:GTP binding"/>
    <property type="evidence" value="ECO:0007669"/>
    <property type="project" value="InterPro"/>
</dbReference>
<sequence length="69" mass="7232">MAATSSEVVTNTSGSADVIAEDVWETRKVAAHHAEKIRNISVVASVDHGKSSLTDTILERAGLISKAKA</sequence>
<dbReference type="EMBL" id="MK072326">
    <property type="protein sequence ID" value="AYV81951.1"/>
    <property type="molecule type" value="Genomic_DNA"/>
</dbReference>
<dbReference type="Pfam" id="PF00009">
    <property type="entry name" value="GTP_EFTU"/>
    <property type="match status" value="1"/>
</dbReference>
<evidence type="ECO:0000259" key="1">
    <source>
        <dbReference type="Pfam" id="PF00009"/>
    </source>
</evidence>
<accession>A0A3G5A6T8</accession>
<name>A0A3G5A6T8_9VIRU</name>
<dbReference type="GO" id="GO:0003924">
    <property type="term" value="F:GTPase activity"/>
    <property type="evidence" value="ECO:0007669"/>
    <property type="project" value="InterPro"/>
</dbReference>
<feature type="domain" description="Tr-type G" evidence="1">
    <location>
        <begin position="35"/>
        <end position="68"/>
    </location>
</feature>
<dbReference type="SUPFAM" id="SSF52540">
    <property type="entry name" value="P-loop containing nucleoside triphosphate hydrolases"/>
    <property type="match status" value="1"/>
</dbReference>
<feature type="non-terminal residue" evidence="2">
    <location>
        <position position="69"/>
    </location>
</feature>
<evidence type="ECO:0000313" key="2">
    <source>
        <dbReference type="EMBL" id="AYV81951.1"/>
    </source>
</evidence>
<dbReference type="Gene3D" id="3.40.50.300">
    <property type="entry name" value="P-loop containing nucleotide triphosphate hydrolases"/>
    <property type="match status" value="1"/>
</dbReference>
<gene>
    <name evidence="2" type="ORF">Harvfovirus84_6</name>
</gene>
<organism evidence="2">
    <name type="scientific">Harvfovirus sp</name>
    <dbReference type="NCBI Taxonomy" id="2487768"/>
    <lineage>
        <taxon>Viruses</taxon>
        <taxon>Varidnaviria</taxon>
        <taxon>Bamfordvirae</taxon>
        <taxon>Nucleocytoviricota</taxon>
        <taxon>Megaviricetes</taxon>
        <taxon>Imitervirales</taxon>
        <taxon>Mimiviridae</taxon>
        <taxon>Klosneuvirinae</taxon>
    </lineage>
</organism>
<protein>
    <recommendedName>
        <fullName evidence="1">Tr-type G domain-containing protein</fullName>
    </recommendedName>
</protein>
<dbReference type="InterPro" id="IPR000795">
    <property type="entry name" value="T_Tr_GTP-bd_dom"/>
</dbReference>